<dbReference type="EMBL" id="FMZC01000002">
    <property type="protein sequence ID" value="SDC54272.1"/>
    <property type="molecule type" value="Genomic_DNA"/>
</dbReference>
<dbReference type="Gene3D" id="2.130.10.10">
    <property type="entry name" value="YVTN repeat-like/Quinoprotein amine dehydrogenase"/>
    <property type="match status" value="1"/>
</dbReference>
<dbReference type="InterPro" id="IPR015943">
    <property type="entry name" value="WD40/YVTN_repeat-like_dom_sf"/>
</dbReference>
<dbReference type="InterPro" id="IPR006311">
    <property type="entry name" value="TAT_signal"/>
</dbReference>
<dbReference type="RefSeq" id="WP_245711243.1">
    <property type="nucleotide sequence ID" value="NZ_FMZC01000002.1"/>
</dbReference>
<dbReference type="STRING" id="187868.SAMN05192589_102401"/>
<evidence type="ECO:0008006" key="3">
    <source>
        <dbReference type="Google" id="ProtNLM"/>
    </source>
</evidence>
<dbReference type="AlphaFoldDB" id="A0A1G6MFE4"/>
<protein>
    <recommendedName>
        <fullName evidence="3">WD40-like Beta Propeller Repeat</fullName>
    </recommendedName>
</protein>
<proteinExistence type="predicted"/>
<evidence type="ECO:0000313" key="1">
    <source>
        <dbReference type="EMBL" id="SDC54272.1"/>
    </source>
</evidence>
<organism evidence="1 2">
    <name type="scientific">Paracidovorax valerianellae</name>
    <dbReference type="NCBI Taxonomy" id="187868"/>
    <lineage>
        <taxon>Bacteria</taxon>
        <taxon>Pseudomonadati</taxon>
        <taxon>Pseudomonadota</taxon>
        <taxon>Betaproteobacteria</taxon>
        <taxon>Burkholderiales</taxon>
        <taxon>Comamonadaceae</taxon>
        <taxon>Paracidovorax</taxon>
    </lineage>
</organism>
<dbReference type="SUPFAM" id="SSF50969">
    <property type="entry name" value="YVTN repeat-like/Quinoprotein amine dehydrogenase"/>
    <property type="match status" value="1"/>
</dbReference>
<accession>A0A1G6MFE4</accession>
<reference evidence="1 2" key="1">
    <citation type="submission" date="2016-10" db="EMBL/GenBank/DDBJ databases">
        <authorList>
            <person name="de Groot N.N."/>
        </authorList>
    </citation>
    <scope>NUCLEOTIDE SEQUENCE [LARGE SCALE GENOMIC DNA]</scope>
    <source>
        <strain evidence="1 2">DSM 16619</strain>
    </source>
</reference>
<dbReference type="Proteomes" id="UP000198781">
    <property type="component" value="Unassembled WGS sequence"/>
</dbReference>
<gene>
    <name evidence="1" type="ORF">SAMN05192589_102401</name>
</gene>
<dbReference type="InterPro" id="IPR011044">
    <property type="entry name" value="Quino_amine_DH_bsu"/>
</dbReference>
<sequence>MAAARPDGAPLMPAALSRRQALRLGAGLGLAVPLAAAWGRPAPAAGSLRLAAAWQQEDGGYRIGVLETQTGQNTPLKATHTLDIPTRAHGLCPLPDGSIVAASRRPGDWLVRWWPGTGREPVWQWSDGARSFNGHVIASPDGRLLYATETDAETGQSLVVQRSADTLDTLQAWPTQGIDAHELIWDRRTLADGTPTLLVANGGVPTAPETGRVKRALDTMDSSIVRLHGRTGEVLGQWRLDDPRLSLRHLAWSPNGSVLGIALQAEHDSPADRNTAPVLALFDGKALRTAAPAPQQSRGNLQEGLRGYGGSIAATPEGWAVSCPRAQGIATFGPRGDWQRLVDLPEVCALAVQGSALWAAGLEHTLEDARGQGSQPHLHGDGLNKARVDNHWVFAGKP</sequence>
<keyword evidence="2" id="KW-1185">Reference proteome</keyword>
<dbReference type="Pfam" id="PF07433">
    <property type="entry name" value="DUF1513"/>
    <property type="match status" value="1"/>
</dbReference>
<dbReference type="PROSITE" id="PS51318">
    <property type="entry name" value="TAT"/>
    <property type="match status" value="1"/>
</dbReference>
<dbReference type="InterPro" id="IPR008311">
    <property type="entry name" value="UCP028101"/>
</dbReference>
<name>A0A1G6MFE4_9BURK</name>
<evidence type="ECO:0000313" key="2">
    <source>
        <dbReference type="Proteomes" id="UP000198781"/>
    </source>
</evidence>